<dbReference type="STRING" id="989403.SAMN05421798_10914"/>
<dbReference type="CDD" id="cd05233">
    <property type="entry name" value="SDR_c"/>
    <property type="match status" value="1"/>
</dbReference>
<sequence>MERTAVVTGASKGLGYEFARNLAAKGYRLAICSTNKCRIEQTADQLRQEHPSLHIYSSQCDMTDPKSAEAFFQKTHDVFGRLDLTINNVGYLKKNNFICTSFEEWDRSIRINLYSCYLGCKYSFKYMIGQAGVKNILNVSSLSGIRFVQKFKGMSAYIASKHGVVGLTESLAVEGNEYNIKVNCIAPGSIKTEMFRDNFPGISPASTPENVATLGLQLCENFSTSALTGVTVELTQDTL</sequence>
<reference evidence="4 5" key="1">
    <citation type="journal article" date="2016" name="Front. Microbiol.">
        <title>Comparative Genomic Analysis Reveals a Diverse Repertoire of Genes Involved in Prokaryote-Eukaryote Interactions within the Pseudovibrio Genus.</title>
        <authorList>
            <person name="Romano S."/>
            <person name="Fernandez-Guerra A."/>
            <person name="Reen F.J."/>
            <person name="Glockner F.O."/>
            <person name="Crowley S.P."/>
            <person name="O'Sullivan O."/>
            <person name="Cotter P.D."/>
            <person name="Adams C."/>
            <person name="Dobson A.D."/>
            <person name="O'Gara F."/>
        </authorList>
    </citation>
    <scope>NUCLEOTIDE SEQUENCE [LARGE SCALE GENOMIC DNA]</scope>
    <source>
        <strain evidence="4 5">Ad2</strain>
    </source>
</reference>
<dbReference type="GO" id="GO:0048038">
    <property type="term" value="F:quinone binding"/>
    <property type="evidence" value="ECO:0007669"/>
    <property type="project" value="TreeGrafter"/>
</dbReference>
<dbReference type="OrthoDB" id="9804774at2"/>
<dbReference type="Pfam" id="PF00106">
    <property type="entry name" value="adh_short"/>
    <property type="match status" value="1"/>
</dbReference>
<dbReference type="InterPro" id="IPR002347">
    <property type="entry name" value="SDR_fam"/>
</dbReference>
<dbReference type="PANTHER" id="PTHR42760">
    <property type="entry name" value="SHORT-CHAIN DEHYDROGENASES/REDUCTASES FAMILY MEMBER"/>
    <property type="match status" value="1"/>
</dbReference>
<evidence type="ECO:0000313" key="5">
    <source>
        <dbReference type="Proteomes" id="UP000076577"/>
    </source>
</evidence>
<keyword evidence="5" id="KW-1185">Reference proteome</keyword>
<comment type="similarity">
    <text evidence="1 3">Belongs to the short-chain dehydrogenases/reductases (SDR) family.</text>
</comment>
<dbReference type="Gene3D" id="3.40.50.720">
    <property type="entry name" value="NAD(P)-binding Rossmann-like Domain"/>
    <property type="match status" value="1"/>
</dbReference>
<dbReference type="SUPFAM" id="SSF51735">
    <property type="entry name" value="NAD(P)-binding Rossmann-fold domains"/>
    <property type="match status" value="1"/>
</dbReference>
<evidence type="ECO:0000256" key="3">
    <source>
        <dbReference type="RuleBase" id="RU000363"/>
    </source>
</evidence>
<dbReference type="PRINTS" id="PR00080">
    <property type="entry name" value="SDRFAMILY"/>
</dbReference>
<dbReference type="PATRIC" id="fig|989403.3.peg.4707"/>
<dbReference type="InterPro" id="IPR036291">
    <property type="entry name" value="NAD(P)-bd_dom_sf"/>
</dbReference>
<dbReference type="AlphaFoldDB" id="A0A165T3C8"/>
<keyword evidence="2 4" id="KW-0560">Oxidoreductase</keyword>
<proteinExistence type="inferred from homology"/>
<dbReference type="PANTHER" id="PTHR42760:SF133">
    <property type="entry name" value="3-OXOACYL-[ACYL-CARRIER-PROTEIN] REDUCTASE"/>
    <property type="match status" value="1"/>
</dbReference>
<dbReference type="EC" id="1.1.1.-" evidence="4"/>
<evidence type="ECO:0000256" key="1">
    <source>
        <dbReference type="ARBA" id="ARBA00006484"/>
    </source>
</evidence>
<comment type="caution">
    <text evidence="4">The sequence shown here is derived from an EMBL/GenBank/DDBJ whole genome shotgun (WGS) entry which is preliminary data.</text>
</comment>
<dbReference type="GO" id="GO:0016616">
    <property type="term" value="F:oxidoreductase activity, acting on the CH-OH group of donors, NAD or NADP as acceptor"/>
    <property type="evidence" value="ECO:0007669"/>
    <property type="project" value="TreeGrafter"/>
</dbReference>
<dbReference type="PRINTS" id="PR00081">
    <property type="entry name" value="GDHRDH"/>
</dbReference>
<dbReference type="EMBL" id="LMCB01000152">
    <property type="protein sequence ID" value="KZL05369.1"/>
    <property type="molecule type" value="Genomic_DNA"/>
</dbReference>
<name>A0A165T3C8_9HYPH</name>
<protein>
    <submittedName>
        <fullName evidence="4">Levodione reductase</fullName>
        <ecNumber evidence="4">1.1.1.-</ecNumber>
    </submittedName>
</protein>
<evidence type="ECO:0000256" key="2">
    <source>
        <dbReference type="ARBA" id="ARBA00023002"/>
    </source>
</evidence>
<dbReference type="RefSeq" id="WP_068010503.1">
    <property type="nucleotide sequence ID" value="NZ_FOFM01000009.1"/>
</dbReference>
<evidence type="ECO:0000313" key="4">
    <source>
        <dbReference type="EMBL" id="KZL05369.1"/>
    </source>
</evidence>
<organism evidence="4 5">
    <name type="scientific">Pseudovibrio axinellae</name>
    <dbReference type="NCBI Taxonomy" id="989403"/>
    <lineage>
        <taxon>Bacteria</taxon>
        <taxon>Pseudomonadati</taxon>
        <taxon>Pseudomonadota</taxon>
        <taxon>Alphaproteobacteria</taxon>
        <taxon>Hyphomicrobiales</taxon>
        <taxon>Stappiaceae</taxon>
        <taxon>Pseudovibrio</taxon>
    </lineage>
</organism>
<dbReference type="Proteomes" id="UP000076577">
    <property type="component" value="Unassembled WGS sequence"/>
</dbReference>
<dbReference type="GO" id="GO:0006633">
    <property type="term" value="P:fatty acid biosynthetic process"/>
    <property type="evidence" value="ECO:0007669"/>
    <property type="project" value="TreeGrafter"/>
</dbReference>
<gene>
    <name evidence="4" type="primary">lvr_2</name>
    <name evidence="4" type="ORF">PsAD2_04294</name>
</gene>
<accession>A0A165T3C8</accession>